<sequence>MTYELAGSVGGDDTAQQTIVFLGSLGSDRTMWQPQMADLGADHRVIALDIRGHGESPAPVGPYTVPDLADDVLTTLVGLGAGTVHLVGLSLGGAIAQQIALVAPERVSTMTLLCTSARFGEPQPWLDRAATVRASGTSSIADAVVERWFTLGAADEDRDLVDRALSMVQNTDDEGYAACCEALAEWDSREKLPSITTATLAIAGAQDPATPPEHLQLIADLVPGARLEILDPGAHLVNLEQSSAVSSLIRAHVAGR</sequence>
<dbReference type="RefSeq" id="WP_110468631.1">
    <property type="nucleotide sequence ID" value="NZ_QJSP01000003.1"/>
</dbReference>
<dbReference type="PRINTS" id="PR00111">
    <property type="entry name" value="ABHYDROLASE"/>
</dbReference>
<dbReference type="AlphaFoldDB" id="A0A318RMB4"/>
<evidence type="ECO:0000313" key="2">
    <source>
        <dbReference type="EMBL" id="PYE19452.1"/>
    </source>
</evidence>
<organism evidence="2 3">
    <name type="scientific">Williamsia limnetica</name>
    <dbReference type="NCBI Taxonomy" id="882452"/>
    <lineage>
        <taxon>Bacteria</taxon>
        <taxon>Bacillati</taxon>
        <taxon>Actinomycetota</taxon>
        <taxon>Actinomycetes</taxon>
        <taxon>Mycobacteriales</taxon>
        <taxon>Nocardiaceae</taxon>
        <taxon>Williamsia</taxon>
    </lineage>
</organism>
<dbReference type="PANTHER" id="PTHR43798">
    <property type="entry name" value="MONOACYLGLYCEROL LIPASE"/>
    <property type="match status" value="1"/>
</dbReference>
<dbReference type="GO" id="GO:0042952">
    <property type="term" value="P:beta-ketoadipate pathway"/>
    <property type="evidence" value="ECO:0007669"/>
    <property type="project" value="InterPro"/>
</dbReference>
<reference evidence="2 3" key="1">
    <citation type="submission" date="2018-06" db="EMBL/GenBank/DDBJ databases">
        <title>Genomic Encyclopedia of Type Strains, Phase IV (KMG-IV): sequencing the most valuable type-strain genomes for metagenomic binning, comparative biology and taxonomic classification.</title>
        <authorList>
            <person name="Goeker M."/>
        </authorList>
    </citation>
    <scope>NUCLEOTIDE SEQUENCE [LARGE SCALE GENOMIC DNA]</scope>
    <source>
        <strain evidence="2 3">DSM 45521</strain>
    </source>
</reference>
<dbReference type="InterPro" id="IPR029058">
    <property type="entry name" value="AB_hydrolase_fold"/>
</dbReference>
<gene>
    <name evidence="2" type="ORF">DFR67_103365</name>
</gene>
<dbReference type="GO" id="GO:0047570">
    <property type="term" value="F:3-oxoadipate enol-lactonase activity"/>
    <property type="evidence" value="ECO:0007669"/>
    <property type="project" value="InterPro"/>
</dbReference>
<dbReference type="InterPro" id="IPR026968">
    <property type="entry name" value="PcaD/CatD"/>
</dbReference>
<dbReference type="PANTHER" id="PTHR43798:SF33">
    <property type="entry name" value="HYDROLASE, PUTATIVE (AFU_ORTHOLOGUE AFUA_2G14860)-RELATED"/>
    <property type="match status" value="1"/>
</dbReference>
<evidence type="ECO:0000313" key="3">
    <source>
        <dbReference type="Proteomes" id="UP000247591"/>
    </source>
</evidence>
<dbReference type="Gene3D" id="3.40.50.1820">
    <property type="entry name" value="alpha/beta hydrolase"/>
    <property type="match status" value="1"/>
</dbReference>
<dbReference type="NCBIfam" id="TIGR02427">
    <property type="entry name" value="protocat_pcaD"/>
    <property type="match status" value="1"/>
</dbReference>
<evidence type="ECO:0000259" key="1">
    <source>
        <dbReference type="Pfam" id="PF00561"/>
    </source>
</evidence>
<proteinExistence type="predicted"/>
<dbReference type="EMBL" id="QJSP01000003">
    <property type="protein sequence ID" value="PYE19452.1"/>
    <property type="molecule type" value="Genomic_DNA"/>
</dbReference>
<dbReference type="OrthoDB" id="9802489at2"/>
<accession>A0A318RMB4</accession>
<dbReference type="GO" id="GO:0016020">
    <property type="term" value="C:membrane"/>
    <property type="evidence" value="ECO:0007669"/>
    <property type="project" value="TreeGrafter"/>
</dbReference>
<name>A0A318RMB4_WILLI</name>
<dbReference type="InterPro" id="IPR000073">
    <property type="entry name" value="AB_hydrolase_1"/>
</dbReference>
<dbReference type="Pfam" id="PF00561">
    <property type="entry name" value="Abhydrolase_1"/>
    <property type="match status" value="1"/>
</dbReference>
<keyword evidence="3" id="KW-1185">Reference proteome</keyword>
<dbReference type="Proteomes" id="UP000247591">
    <property type="component" value="Unassembled WGS sequence"/>
</dbReference>
<comment type="caution">
    <text evidence="2">The sequence shown here is derived from an EMBL/GenBank/DDBJ whole genome shotgun (WGS) entry which is preliminary data.</text>
</comment>
<dbReference type="InterPro" id="IPR050266">
    <property type="entry name" value="AB_hydrolase_sf"/>
</dbReference>
<dbReference type="SUPFAM" id="SSF53474">
    <property type="entry name" value="alpha/beta-Hydrolases"/>
    <property type="match status" value="1"/>
</dbReference>
<protein>
    <submittedName>
        <fullName evidence="2">3-oxoadipate enol-lactonase</fullName>
    </submittedName>
</protein>
<feature type="domain" description="AB hydrolase-1" evidence="1">
    <location>
        <begin position="18"/>
        <end position="240"/>
    </location>
</feature>